<dbReference type="Pfam" id="PF00656">
    <property type="entry name" value="Peptidase_C14"/>
    <property type="match status" value="1"/>
</dbReference>
<dbReference type="InterPro" id="IPR029030">
    <property type="entry name" value="Caspase-like_dom_sf"/>
</dbReference>
<feature type="domain" description="Peptidase C14 caspase" evidence="2">
    <location>
        <begin position="10"/>
        <end position="231"/>
    </location>
</feature>
<feature type="region of interest" description="Disordered" evidence="1">
    <location>
        <begin position="843"/>
        <end position="869"/>
    </location>
</feature>
<dbReference type="GO" id="GO:0004197">
    <property type="term" value="F:cysteine-type endopeptidase activity"/>
    <property type="evidence" value="ECO:0007669"/>
    <property type="project" value="InterPro"/>
</dbReference>
<dbReference type="RefSeq" id="WP_051087367.1">
    <property type="nucleotide sequence ID" value="NZ_LLZU01000025.1"/>
</dbReference>
<sequence length="869" mass="93083">MGLAEPRASYAVLIGCSTYDSAALDDLPAVANNVARLAELLEDPTVWGLPPGHCLRLSQPSSAEQVLDTIRTAARRATDTLLVYYSGHGLIDPDFDSLLLTLPSSDVDRPYSSIAYDGVRREILNAGRRVNKMAILDCCYSGQAMTGGMSGAVTMAEQARIAGTYLLTASDANRQALSPPGEEHTAFTGELIRLLDEGLPGGGQLIEADRIYEHLVEELRAKGRPLPQQRSSNTGRTLAFVRNRYGIARTRPAAQAVAPVRRSVPQHLAHTLRARPQLIAEHSARLRDEDAAAAQELLTLAAALRPAQEVAALVWLLRGEDRGTDAATVLQAAGAEREPKDLAVCIRALRAMDDGDDAEQLTLLAARRDPEDVAATIRSLDTAGDTAEAHRLMTAAMRRARTTETILGLAGAFWSSEMDRHAERVLRAAVIDSPEETVRLADALLTIGRKENALDLYLLGRAAVVSRPTQLVHVLQMMDEAGRTTDAEELLRSASATPMTVPALTALCETLWAAGMGDRVLDVLSQAASVMPKEQVIDLADVLHAEGRDEAMLDLLRRSALSRPAAETVALVAALRGMGRPLDAHQLLTDAAGRPAEEVAALVTLLEGRDRDRVLAARRGTADSLLIGLVSALRAAGAEHLDIVDSWAALPVTEFLDMLRLLHQGGDHDLVPLALARLVHRDPALALTRLELLTRAGAQVDAAALRGLLRSAGSSVKDSVDELSAEALRAMVGRAGMPAEERSAVISTLSGAGLDGPLGTALADFVRGTSTTEVVQLLVHQHRNGHTAAAHAVVRGAGWMFPEMYRDFVYALVRAGLREYATYALECNAARLGPELARELASSLGVPAPVPPPPEPDASRPRSRRRRRG</sequence>
<dbReference type="Proteomes" id="UP000050867">
    <property type="component" value="Unassembled WGS sequence"/>
</dbReference>
<dbReference type="STRING" id="76728.AQ490_25255"/>
<evidence type="ECO:0000259" key="2">
    <source>
        <dbReference type="Pfam" id="PF00656"/>
    </source>
</evidence>
<dbReference type="EMBL" id="LLZU01000025">
    <property type="protein sequence ID" value="KRV48325.1"/>
    <property type="molecule type" value="Genomic_DNA"/>
</dbReference>
<reference evidence="3 4" key="1">
    <citation type="submission" date="2015-10" db="EMBL/GenBank/DDBJ databases">
        <title>Draft genome sequence of pyrrolomycin-producing Streptomyces vitaminophilus.</title>
        <authorList>
            <person name="Graham D.E."/>
            <person name="Mahan K.M."/>
            <person name="Klingeman D.M."/>
            <person name="Hettich R.L."/>
            <person name="Parry R.J."/>
        </authorList>
    </citation>
    <scope>NUCLEOTIDE SEQUENCE [LARGE SCALE GENOMIC DNA]</scope>
    <source>
        <strain evidence="3 4">ATCC 31673</strain>
    </source>
</reference>
<dbReference type="AlphaFoldDB" id="A0A0T6LQL3"/>
<proteinExistence type="predicted"/>
<accession>A0A0T6LQL3</accession>
<comment type="caution">
    <text evidence="3">The sequence shown here is derived from an EMBL/GenBank/DDBJ whole genome shotgun (WGS) entry which is preliminary data.</text>
</comment>
<evidence type="ECO:0000313" key="3">
    <source>
        <dbReference type="EMBL" id="KRV48325.1"/>
    </source>
</evidence>
<dbReference type="InterPro" id="IPR011600">
    <property type="entry name" value="Pept_C14_caspase"/>
</dbReference>
<protein>
    <recommendedName>
        <fullName evidence="2">Peptidase C14 caspase domain-containing protein</fullName>
    </recommendedName>
</protein>
<dbReference type="SUPFAM" id="SSF52129">
    <property type="entry name" value="Caspase-like"/>
    <property type="match status" value="1"/>
</dbReference>
<dbReference type="Gene3D" id="3.40.50.1460">
    <property type="match status" value="1"/>
</dbReference>
<dbReference type="NCBIfam" id="NF047832">
    <property type="entry name" value="caspase_w_EACC1"/>
    <property type="match status" value="1"/>
</dbReference>
<evidence type="ECO:0000313" key="4">
    <source>
        <dbReference type="Proteomes" id="UP000050867"/>
    </source>
</evidence>
<dbReference type="eggNOG" id="COG4249">
    <property type="taxonomic scope" value="Bacteria"/>
</dbReference>
<organism evidence="3 4">
    <name type="scientific">Wenjunlia vitaminophila</name>
    <name type="common">Streptomyces vitaminophilus</name>
    <dbReference type="NCBI Taxonomy" id="76728"/>
    <lineage>
        <taxon>Bacteria</taxon>
        <taxon>Bacillati</taxon>
        <taxon>Actinomycetota</taxon>
        <taxon>Actinomycetes</taxon>
        <taxon>Kitasatosporales</taxon>
        <taxon>Streptomycetaceae</taxon>
        <taxon>Wenjunlia</taxon>
    </lineage>
</organism>
<gene>
    <name evidence="3" type="ORF">AQ490_25255</name>
</gene>
<dbReference type="GO" id="GO:0006508">
    <property type="term" value="P:proteolysis"/>
    <property type="evidence" value="ECO:0007669"/>
    <property type="project" value="InterPro"/>
</dbReference>
<name>A0A0T6LQL3_WENVI</name>
<keyword evidence="4" id="KW-1185">Reference proteome</keyword>
<evidence type="ECO:0000256" key="1">
    <source>
        <dbReference type="SAM" id="MobiDB-lite"/>
    </source>
</evidence>